<evidence type="ECO:0000313" key="2">
    <source>
        <dbReference type="EMBL" id="MBS2962940.1"/>
    </source>
</evidence>
<reference evidence="2" key="1">
    <citation type="submission" date="2021-04" db="EMBL/GenBank/DDBJ databases">
        <title>Genome based classification of Actinospica acidithermotolerans sp. nov., an actinobacterium isolated from an Indonesian hot spring.</title>
        <authorList>
            <person name="Kusuma A.B."/>
            <person name="Putra K.E."/>
            <person name="Nafisah S."/>
            <person name="Loh J."/>
            <person name="Nouioui I."/>
            <person name="Goodfellow M."/>
        </authorList>
    </citation>
    <scope>NUCLEOTIDE SEQUENCE</scope>
    <source>
        <strain evidence="2">DSM 45618</strain>
    </source>
</reference>
<name>A0A8J7WP07_9ACTN</name>
<evidence type="ECO:0000313" key="3">
    <source>
        <dbReference type="Proteomes" id="UP000677913"/>
    </source>
</evidence>
<dbReference type="Proteomes" id="UP000677913">
    <property type="component" value="Unassembled WGS sequence"/>
</dbReference>
<feature type="compositionally biased region" description="Polar residues" evidence="1">
    <location>
        <begin position="93"/>
        <end position="105"/>
    </location>
</feature>
<gene>
    <name evidence="2" type="ORF">KGA66_07790</name>
</gene>
<organism evidence="2 3">
    <name type="scientific">Actinocrinis puniceicyclus</name>
    <dbReference type="NCBI Taxonomy" id="977794"/>
    <lineage>
        <taxon>Bacteria</taxon>
        <taxon>Bacillati</taxon>
        <taxon>Actinomycetota</taxon>
        <taxon>Actinomycetes</taxon>
        <taxon>Catenulisporales</taxon>
        <taxon>Actinospicaceae</taxon>
        <taxon>Actinocrinis</taxon>
    </lineage>
</organism>
<comment type="caution">
    <text evidence="2">The sequence shown here is derived from an EMBL/GenBank/DDBJ whole genome shotgun (WGS) entry which is preliminary data.</text>
</comment>
<feature type="region of interest" description="Disordered" evidence="1">
    <location>
        <begin position="93"/>
        <end position="112"/>
    </location>
</feature>
<sequence>MQVVTIAAEQRVPNKALRRVRIGLGMSQSEFAGALRKAGEAAGEPNKATKRLVQKWESGEHAWCRPQYGRALQAVTGLSHQQLGLAMYRNEYSQPQRSARPTVNPDTAAGPLDRMQRELKRAPGEEDERLARIGGQLVAGGQAAALGGWLALGSGDAAGAQRYFSAALAAARALSATAQSD</sequence>
<evidence type="ECO:0000256" key="1">
    <source>
        <dbReference type="SAM" id="MobiDB-lite"/>
    </source>
</evidence>
<dbReference type="EMBL" id="JAGSXH010000017">
    <property type="protein sequence ID" value="MBS2962940.1"/>
    <property type="molecule type" value="Genomic_DNA"/>
</dbReference>
<keyword evidence="3" id="KW-1185">Reference proteome</keyword>
<accession>A0A8J7WP07</accession>
<dbReference type="AlphaFoldDB" id="A0A8J7WP07"/>
<protein>
    <submittedName>
        <fullName evidence="2">Uncharacterized protein</fullName>
    </submittedName>
</protein>
<proteinExistence type="predicted"/>